<keyword evidence="4" id="KW-1185">Reference proteome</keyword>
<evidence type="ECO:0000259" key="2">
    <source>
        <dbReference type="Pfam" id="PF00437"/>
    </source>
</evidence>
<dbReference type="Pfam" id="PF00437">
    <property type="entry name" value="T2SSE"/>
    <property type="match status" value="1"/>
</dbReference>
<dbReference type="CDD" id="cd01130">
    <property type="entry name" value="VirB11-like_ATPase"/>
    <property type="match status" value="1"/>
</dbReference>
<dbReference type="Gene3D" id="3.30.450.380">
    <property type="match status" value="1"/>
</dbReference>
<dbReference type="Proteomes" id="UP000657006">
    <property type="component" value="Unassembled WGS sequence"/>
</dbReference>
<proteinExistence type="inferred from homology"/>
<name>A0A926DSF6_9FIRM</name>
<dbReference type="EMBL" id="JACRSQ010000002">
    <property type="protein sequence ID" value="MBC8542474.1"/>
    <property type="molecule type" value="Genomic_DNA"/>
</dbReference>
<dbReference type="Gene3D" id="3.40.50.300">
    <property type="entry name" value="P-loop containing nucleotide triphosphate hydrolases"/>
    <property type="match status" value="1"/>
</dbReference>
<comment type="caution">
    <text evidence="3">The sequence shown here is derived from an EMBL/GenBank/DDBJ whole genome shotgun (WGS) entry which is preliminary data.</text>
</comment>
<dbReference type="InterPro" id="IPR001482">
    <property type="entry name" value="T2SS/T4SS_dom"/>
</dbReference>
<sequence length="420" mass="47561">MESWSSSAIQNSIRGSVCWRRRLFVLAADDLGIQLYQEIKEKVRASIRLQTTYSDDEIRTIIYEVLAQESKRRYIDVKTRKSLGQKVFYALRRLDILQPLLEDESITEIMVNGPNHVFVERMGKLERSREQFESKQRLEDIIQQIVGVVNRTINEAHPIVDARLPDGSRVNAVLGPVALNGPILTIRKFREEPISQEEMIQWGTLTQESADFLSRLVRQRYNIFICGGTASGKTTLLNVLSSFIPKEERIITIEDAAELRLNTLENVVTMETRNANVEGKGAITIRDLIRTSLRMRPDRIIVGEIRGAEALDMLQALNSGHEGSLSTGHANSCRDMLSRIETMVLMGAEFPLEAIRQQIASAIDILVFISRQKGGGRHVTEIVQILDIDGGNIRTEALFQWEKGELRRTEALLARHKGSE</sequence>
<dbReference type="PANTHER" id="PTHR30486:SF6">
    <property type="entry name" value="TYPE IV PILUS RETRACTATION ATPASE PILT"/>
    <property type="match status" value="1"/>
</dbReference>
<evidence type="ECO:0000313" key="4">
    <source>
        <dbReference type="Proteomes" id="UP000657006"/>
    </source>
</evidence>
<dbReference type="InterPro" id="IPR027417">
    <property type="entry name" value="P-loop_NTPase"/>
</dbReference>
<dbReference type="PANTHER" id="PTHR30486">
    <property type="entry name" value="TWITCHING MOTILITY PROTEIN PILT"/>
    <property type="match status" value="1"/>
</dbReference>
<dbReference type="SUPFAM" id="SSF52540">
    <property type="entry name" value="P-loop containing nucleoside triphosphate hydrolases"/>
    <property type="match status" value="1"/>
</dbReference>
<dbReference type="AlphaFoldDB" id="A0A926DSF6"/>
<reference evidence="3" key="1">
    <citation type="submission" date="2020-08" db="EMBL/GenBank/DDBJ databases">
        <title>Genome public.</title>
        <authorList>
            <person name="Liu C."/>
            <person name="Sun Q."/>
        </authorList>
    </citation>
    <scope>NUCLEOTIDE SEQUENCE</scope>
    <source>
        <strain evidence="3">NSJ-32</strain>
    </source>
</reference>
<dbReference type="InterPro" id="IPR050921">
    <property type="entry name" value="T4SS_GSP_E_ATPase"/>
</dbReference>
<evidence type="ECO:0000313" key="3">
    <source>
        <dbReference type="EMBL" id="MBC8542474.1"/>
    </source>
</evidence>
<dbReference type="GO" id="GO:0016887">
    <property type="term" value="F:ATP hydrolysis activity"/>
    <property type="evidence" value="ECO:0007669"/>
    <property type="project" value="InterPro"/>
</dbReference>
<organism evidence="3 4">
    <name type="scientific">Bianquea renquensis</name>
    <dbReference type="NCBI Taxonomy" id="2763661"/>
    <lineage>
        <taxon>Bacteria</taxon>
        <taxon>Bacillati</taxon>
        <taxon>Bacillota</taxon>
        <taxon>Clostridia</taxon>
        <taxon>Eubacteriales</taxon>
        <taxon>Bianqueaceae</taxon>
        <taxon>Bianquea</taxon>
    </lineage>
</organism>
<feature type="domain" description="Bacterial type II secretion system protein E" evidence="2">
    <location>
        <begin position="95"/>
        <end position="366"/>
    </location>
</feature>
<accession>A0A926DSF6</accession>
<comment type="similarity">
    <text evidence="1">Belongs to the GSP E family.</text>
</comment>
<gene>
    <name evidence="3" type="ORF">H8730_02785</name>
</gene>
<protein>
    <submittedName>
        <fullName evidence="3">CpaF family protein</fullName>
    </submittedName>
</protein>
<evidence type="ECO:0000256" key="1">
    <source>
        <dbReference type="ARBA" id="ARBA00006611"/>
    </source>
</evidence>